<sequence length="272" mass="31869">MASDWSFEPAAVSNVFWQRKKEFELACDTYGEWVLFAVTDGEFRYRIGQSEGEAGFGDLVFCPPETEFRREVVRPLTFHFYRFRWVPVPWTPERQAEADPAWSPPRPCGAVAVRDHARLSSAYAYLQRFENAEEPRRLAVAQAMFRDLWQLVCIEGLVERSDEPQADALMAEAEQWIRRHAFESLRLRDFSDRHGLSAVQFTRRFQAAWGQSPIDFATSLRLTKARSLLLETRLTLDEIARQCGYENGFYFSRIFTRKMNVNPSRFRKMNRL</sequence>
<evidence type="ECO:0000256" key="3">
    <source>
        <dbReference type="ARBA" id="ARBA00023163"/>
    </source>
</evidence>
<dbReference type="GO" id="GO:0043565">
    <property type="term" value="F:sequence-specific DNA binding"/>
    <property type="evidence" value="ECO:0007669"/>
    <property type="project" value="InterPro"/>
</dbReference>
<evidence type="ECO:0000313" key="5">
    <source>
        <dbReference type="EMBL" id="MBB6733267.1"/>
    </source>
</evidence>
<dbReference type="InterPro" id="IPR018060">
    <property type="entry name" value="HTH_AraC"/>
</dbReference>
<organism evidence="5 6">
    <name type="scientific">Cohnella zeiphila</name>
    <dbReference type="NCBI Taxonomy" id="2761120"/>
    <lineage>
        <taxon>Bacteria</taxon>
        <taxon>Bacillati</taxon>
        <taxon>Bacillota</taxon>
        <taxon>Bacilli</taxon>
        <taxon>Bacillales</taxon>
        <taxon>Paenibacillaceae</taxon>
        <taxon>Cohnella</taxon>
    </lineage>
</organism>
<dbReference type="Pfam" id="PF12833">
    <property type="entry name" value="HTH_18"/>
    <property type="match status" value="1"/>
</dbReference>
<reference evidence="5 6" key="1">
    <citation type="submission" date="2020-08" db="EMBL/GenBank/DDBJ databases">
        <title>Cohnella phylogeny.</title>
        <authorList>
            <person name="Dunlap C."/>
        </authorList>
    </citation>
    <scope>NUCLEOTIDE SEQUENCE [LARGE SCALE GENOMIC DNA]</scope>
    <source>
        <strain evidence="5 6">CBP 2801</strain>
    </source>
</reference>
<keyword evidence="1" id="KW-0805">Transcription regulation</keyword>
<evidence type="ECO:0000256" key="1">
    <source>
        <dbReference type="ARBA" id="ARBA00023015"/>
    </source>
</evidence>
<evidence type="ECO:0000256" key="2">
    <source>
        <dbReference type="ARBA" id="ARBA00023125"/>
    </source>
</evidence>
<dbReference type="AlphaFoldDB" id="A0A7X0VXB7"/>
<evidence type="ECO:0000313" key="6">
    <source>
        <dbReference type="Proteomes" id="UP000564644"/>
    </source>
</evidence>
<gene>
    <name evidence="5" type="ORF">H7C18_20300</name>
</gene>
<feature type="domain" description="HTH araC/xylS-type" evidence="4">
    <location>
        <begin position="171"/>
        <end position="269"/>
    </location>
</feature>
<protein>
    <submittedName>
        <fullName evidence="5">Helix-turn-helix transcriptional regulator</fullName>
    </submittedName>
</protein>
<dbReference type="PANTHER" id="PTHR43280:SF2">
    <property type="entry name" value="HTH-TYPE TRANSCRIPTIONAL REGULATOR EXSA"/>
    <property type="match status" value="1"/>
</dbReference>
<dbReference type="PANTHER" id="PTHR43280">
    <property type="entry name" value="ARAC-FAMILY TRANSCRIPTIONAL REGULATOR"/>
    <property type="match status" value="1"/>
</dbReference>
<dbReference type="InterPro" id="IPR009057">
    <property type="entry name" value="Homeodomain-like_sf"/>
</dbReference>
<keyword evidence="2" id="KW-0238">DNA-binding</keyword>
<comment type="caution">
    <text evidence="5">The sequence shown here is derived from an EMBL/GenBank/DDBJ whole genome shotgun (WGS) entry which is preliminary data.</text>
</comment>
<proteinExistence type="predicted"/>
<dbReference type="InterPro" id="IPR018062">
    <property type="entry name" value="HTH_AraC-typ_CS"/>
</dbReference>
<keyword evidence="3" id="KW-0804">Transcription</keyword>
<name>A0A7X0VXB7_9BACL</name>
<keyword evidence="6" id="KW-1185">Reference proteome</keyword>
<dbReference type="SUPFAM" id="SSF46689">
    <property type="entry name" value="Homeodomain-like"/>
    <property type="match status" value="2"/>
</dbReference>
<accession>A0A7X0VXB7</accession>
<dbReference type="EMBL" id="JACJVO010000025">
    <property type="protein sequence ID" value="MBB6733267.1"/>
    <property type="molecule type" value="Genomic_DNA"/>
</dbReference>
<dbReference type="PROSITE" id="PS00041">
    <property type="entry name" value="HTH_ARAC_FAMILY_1"/>
    <property type="match status" value="1"/>
</dbReference>
<dbReference type="Proteomes" id="UP000564644">
    <property type="component" value="Unassembled WGS sequence"/>
</dbReference>
<dbReference type="SMART" id="SM00342">
    <property type="entry name" value="HTH_ARAC"/>
    <property type="match status" value="1"/>
</dbReference>
<dbReference type="RefSeq" id="WP_185130934.1">
    <property type="nucleotide sequence ID" value="NZ_JACJVO010000025.1"/>
</dbReference>
<dbReference type="PROSITE" id="PS01124">
    <property type="entry name" value="HTH_ARAC_FAMILY_2"/>
    <property type="match status" value="1"/>
</dbReference>
<dbReference type="GO" id="GO:0003700">
    <property type="term" value="F:DNA-binding transcription factor activity"/>
    <property type="evidence" value="ECO:0007669"/>
    <property type="project" value="InterPro"/>
</dbReference>
<evidence type="ECO:0000259" key="4">
    <source>
        <dbReference type="PROSITE" id="PS01124"/>
    </source>
</evidence>
<dbReference type="Gene3D" id="1.10.10.60">
    <property type="entry name" value="Homeodomain-like"/>
    <property type="match status" value="1"/>
</dbReference>